<feature type="region of interest" description="Disordered" evidence="6">
    <location>
        <begin position="1019"/>
        <end position="1096"/>
    </location>
</feature>
<evidence type="ECO:0000313" key="8">
    <source>
        <dbReference type="Proteomes" id="UP001567538"/>
    </source>
</evidence>
<accession>A0ABD1H471</accession>
<evidence type="ECO:0000256" key="3">
    <source>
        <dbReference type="ARBA" id="ARBA00024186"/>
    </source>
</evidence>
<comment type="similarity">
    <text evidence="4">Belongs to the CRWN family.</text>
</comment>
<evidence type="ECO:0000256" key="1">
    <source>
        <dbReference type="ARBA" id="ARBA00023054"/>
    </source>
</evidence>
<comment type="caution">
    <text evidence="7">The sequence shown here is derived from an EMBL/GenBank/DDBJ whole genome shotgun (WGS) entry which is preliminary data.</text>
</comment>
<feature type="region of interest" description="Disordered" evidence="6">
    <location>
        <begin position="377"/>
        <end position="400"/>
    </location>
</feature>
<feature type="compositionally biased region" description="Acidic residues" evidence="6">
    <location>
        <begin position="1058"/>
        <end position="1081"/>
    </location>
</feature>
<dbReference type="AlphaFoldDB" id="A0ABD1H471"/>
<keyword evidence="2" id="KW-0539">Nucleus</keyword>
<organism evidence="7 8">
    <name type="scientific">Salvia divinorum</name>
    <name type="common">Maria pastora</name>
    <name type="synonym">Diviner's sage</name>
    <dbReference type="NCBI Taxonomy" id="28513"/>
    <lineage>
        <taxon>Eukaryota</taxon>
        <taxon>Viridiplantae</taxon>
        <taxon>Streptophyta</taxon>
        <taxon>Embryophyta</taxon>
        <taxon>Tracheophyta</taxon>
        <taxon>Spermatophyta</taxon>
        <taxon>Magnoliopsida</taxon>
        <taxon>eudicotyledons</taxon>
        <taxon>Gunneridae</taxon>
        <taxon>Pentapetalae</taxon>
        <taxon>asterids</taxon>
        <taxon>lamiids</taxon>
        <taxon>Lamiales</taxon>
        <taxon>Lamiaceae</taxon>
        <taxon>Nepetoideae</taxon>
        <taxon>Mentheae</taxon>
        <taxon>Salviinae</taxon>
        <taxon>Salvia</taxon>
        <taxon>Salvia subgen. Calosphace</taxon>
    </lineage>
</organism>
<sequence length="1096" mass="128166">MFTPKRQWQGPSRTPRNEVRTPNPTTGKDKLVAFIDVPPPPPPRGLLNDSGDRAETENMDDWRRFREVGLLDEAALERRDREALLEKAQRLERELHDYQYNMGLLLIENKEWTSKYEDLHQSLLEGQELLKREKAAHLIAVNQVVERETNLRKALEVERQCVAELERSLREIYAEHDKIKITSDTKLADANHLVAGIEDRSLEVQQRLLAADSKLAEASRKSLEMERKLQEVETRESVLKRERMSFISERDAHESTFLKHKEDMQEWERKLQEEQKRTELLNLNLKNKEEEVNKKLSELIEKEEKAEALRSSLETKEKDLSLLTEKLSKRERIEIQNLVDEHKAAFEIKKQDLEVELEEKRKLLEDELRVKTDELVKKESETSHSMEKLKKREQALEKKSERVKEKEKDIDVKLKGVKEKDKALKLEEKNLNSLRQEIVSEKETLQSQRDELEKMKTEISQAELQIHDEKEKLRITEEEREKHNHLVLELKQEIQRYNQQNDLLCKERDDLKLDRKRFEEEWEVLDEKRAEVTRELQQLDEDKKTIDKFKHSLERKLEEDKIALENYIKREMETLRLEKESFAATMKHEQSMLSEEAQHEHNELIHDFETRKRDLEAEMQNKQEEFEKSLQERERAFEEKTEKERSNISHLKDVADKEMENMRSERRRLEKERENIARNKQQLEEQQLEMQNDINELGILSQKLKSERQQFIKERSRFVSFLERIKSCQSCGDMASDYMLADLITELDENGASPHQAMGEQLLEKVASYEIKAQRIPGENDAKSPDSAGRISWLLRKCTPRVFKLSPTKKVQQDMPSQNLDQALFDTLVNAQNVGELSMPVGGATQSNAPEIDRAAPEVSEDSKHSEMMNHRRKYARKPGDGIHRKRSVKAVVEDAEAFLRRTSKDGHPNEENKDTPAPVNEESRGDSSLAESVSVGGRRKRRQAAAPVAQDTGKLRYNLRRHKANTNEITSTPAEVASQNRNPEDPAQVVAYKHEQAVMVDRVVRFVPAEAKIDEDSNAVKSTEKVEIVSEEVNGIPEYNDKDEHNSPLHEEQEGKPEEEEEEDNPAEDEDEDEDEEDNPGEASVPRKLWKFFTS</sequence>
<dbReference type="PANTHER" id="PTHR31908">
    <property type="entry name" value="PROTEIN CROWDED NUCLEI 4"/>
    <property type="match status" value="1"/>
</dbReference>
<dbReference type="PANTHER" id="PTHR31908:SF9">
    <property type="entry name" value="PROTEIN CROWDED NUCLEI 3"/>
    <property type="match status" value="1"/>
</dbReference>
<dbReference type="EMBL" id="JBEAFC010000007">
    <property type="protein sequence ID" value="KAL1551217.1"/>
    <property type="molecule type" value="Genomic_DNA"/>
</dbReference>
<evidence type="ECO:0000256" key="5">
    <source>
        <dbReference type="SAM" id="Coils"/>
    </source>
</evidence>
<keyword evidence="8" id="KW-1185">Reference proteome</keyword>
<evidence type="ECO:0000313" key="7">
    <source>
        <dbReference type="EMBL" id="KAL1551217.1"/>
    </source>
</evidence>
<feature type="compositionally biased region" description="Polar residues" evidence="6">
    <location>
        <begin position="967"/>
        <end position="982"/>
    </location>
</feature>
<evidence type="ECO:0000256" key="6">
    <source>
        <dbReference type="SAM" id="MobiDB-lite"/>
    </source>
</evidence>
<feature type="compositionally biased region" description="Basic and acidic residues" evidence="6">
    <location>
        <begin position="1040"/>
        <end position="1057"/>
    </location>
</feature>
<name>A0ABD1H471_SALDI</name>
<dbReference type="GO" id="GO:0005652">
    <property type="term" value="C:nuclear lamina"/>
    <property type="evidence" value="ECO:0007669"/>
    <property type="project" value="UniProtKB-SubCell"/>
</dbReference>
<dbReference type="Proteomes" id="UP001567538">
    <property type="component" value="Unassembled WGS sequence"/>
</dbReference>
<feature type="compositionally biased region" description="Basic and acidic residues" evidence="6">
    <location>
        <begin position="898"/>
        <end position="915"/>
    </location>
</feature>
<feature type="region of interest" description="Disordered" evidence="6">
    <location>
        <begin position="841"/>
        <end position="984"/>
    </location>
</feature>
<feature type="region of interest" description="Disordered" evidence="6">
    <location>
        <begin position="1"/>
        <end position="54"/>
    </location>
</feature>
<feature type="coiled-coil region" evidence="5">
    <location>
        <begin position="598"/>
        <end position="700"/>
    </location>
</feature>
<keyword evidence="1 5" id="KW-0175">Coiled coil</keyword>
<proteinExistence type="inferred from homology"/>
<comment type="subcellular location">
    <subcellularLocation>
        <location evidence="3">Nucleus lamina</location>
    </subcellularLocation>
</comment>
<feature type="coiled-coil region" evidence="5">
    <location>
        <begin position="71"/>
        <end position="101"/>
    </location>
</feature>
<feature type="compositionally biased region" description="Polar residues" evidence="6">
    <location>
        <begin position="9"/>
        <end position="26"/>
    </location>
</feature>
<feature type="compositionally biased region" description="Basic and acidic residues" evidence="6">
    <location>
        <begin position="851"/>
        <end position="870"/>
    </location>
</feature>
<reference evidence="7 8" key="1">
    <citation type="submission" date="2024-06" db="EMBL/GenBank/DDBJ databases">
        <title>A chromosome level genome sequence of Diviner's sage (Salvia divinorum).</title>
        <authorList>
            <person name="Ford S.A."/>
            <person name="Ro D.-K."/>
            <person name="Ness R.W."/>
            <person name="Phillips M.A."/>
        </authorList>
    </citation>
    <scope>NUCLEOTIDE SEQUENCE [LARGE SCALE GENOMIC DNA]</scope>
    <source>
        <strain evidence="7">SAF-2024a</strain>
        <tissue evidence="7">Leaf</tissue>
    </source>
</reference>
<dbReference type="InterPro" id="IPR040418">
    <property type="entry name" value="CRWN"/>
</dbReference>
<gene>
    <name evidence="7" type="ORF">AAHA92_19087</name>
</gene>
<protein>
    <submittedName>
        <fullName evidence="7">Nuclear matrix constituent protein 1-like</fullName>
    </submittedName>
</protein>
<evidence type="ECO:0000256" key="4">
    <source>
        <dbReference type="ARBA" id="ARBA00024208"/>
    </source>
</evidence>
<evidence type="ECO:0000256" key="2">
    <source>
        <dbReference type="ARBA" id="ARBA00023242"/>
    </source>
</evidence>